<dbReference type="InterPro" id="IPR003723">
    <property type="entry name" value="Precorrin-6x_reduct"/>
</dbReference>
<name>A0A510KQF0_9FUSO</name>
<dbReference type="OrthoDB" id="9780707at2"/>
<protein>
    <submittedName>
        <fullName evidence="1">Precorrin-6x reductase</fullName>
    </submittedName>
</protein>
<dbReference type="PROSITE" id="PS51014">
    <property type="entry name" value="COBK_CBIJ"/>
    <property type="match status" value="1"/>
</dbReference>
<dbReference type="EMBL" id="AP019841">
    <property type="protein sequence ID" value="BBM53968.1"/>
    <property type="molecule type" value="Genomic_DNA"/>
</dbReference>
<dbReference type="GO" id="GO:0009236">
    <property type="term" value="P:cobalamin biosynthetic process"/>
    <property type="evidence" value="ECO:0007669"/>
    <property type="project" value="UniProtKB-UniPathway"/>
</dbReference>
<evidence type="ECO:0000313" key="1">
    <source>
        <dbReference type="EMBL" id="BBM53968.1"/>
    </source>
</evidence>
<dbReference type="UniPathway" id="UPA00148"/>
<dbReference type="AlphaFoldDB" id="A0A510KQF0"/>
<dbReference type="RefSeq" id="WP_147002827.1">
    <property type="nucleotide sequence ID" value="NZ_AP019841.1"/>
</dbReference>
<proteinExistence type="predicted"/>
<gene>
    <name evidence="1" type="ORF">JMUB3936_0241</name>
</gene>
<sequence length="70" mass="7935">MIWIIGGTKDSRIILDEVMKAREDDIVVSTATEYGGKLLEDVAENKRIHIISERLGVLQIENLILEKNID</sequence>
<reference evidence="1 2" key="1">
    <citation type="submission" date="2019-07" db="EMBL/GenBank/DDBJ databases">
        <title>Complete Genome Sequence of Leptotrichia wadei Strain JMUB3936.</title>
        <authorList>
            <person name="Watanabe S."/>
            <person name="Cui L."/>
        </authorList>
    </citation>
    <scope>NUCLEOTIDE SEQUENCE [LARGE SCALE GENOMIC DNA]</scope>
    <source>
        <strain evidence="1 2">JMUB3936</strain>
    </source>
</reference>
<organism evidence="1 2">
    <name type="scientific">Leptotrichia wadei</name>
    <dbReference type="NCBI Taxonomy" id="157687"/>
    <lineage>
        <taxon>Bacteria</taxon>
        <taxon>Fusobacteriati</taxon>
        <taxon>Fusobacteriota</taxon>
        <taxon>Fusobacteriia</taxon>
        <taxon>Fusobacteriales</taxon>
        <taxon>Leptotrichiaceae</taxon>
        <taxon>Leptotrichia</taxon>
    </lineage>
</organism>
<dbReference type="Proteomes" id="UP000321944">
    <property type="component" value="Chromosome"/>
</dbReference>
<accession>A0A510KQF0</accession>
<evidence type="ECO:0000313" key="2">
    <source>
        <dbReference type="Proteomes" id="UP000321944"/>
    </source>
</evidence>
<dbReference type="Pfam" id="PF02571">
    <property type="entry name" value="CbiJ"/>
    <property type="match status" value="1"/>
</dbReference>
<dbReference type="GO" id="GO:0016994">
    <property type="term" value="F:precorrin-6A reductase activity"/>
    <property type="evidence" value="ECO:0007669"/>
    <property type="project" value="InterPro"/>
</dbReference>